<dbReference type="Proteomes" id="UP001497457">
    <property type="component" value="Chromosome 9rd"/>
</dbReference>
<dbReference type="SUPFAM" id="SSF88697">
    <property type="entry name" value="PUA domain-like"/>
    <property type="match status" value="1"/>
</dbReference>
<dbReference type="GO" id="GO:0008270">
    <property type="term" value="F:zinc ion binding"/>
    <property type="evidence" value="ECO:0007669"/>
    <property type="project" value="UniProtKB-KW"/>
</dbReference>
<evidence type="ECO:0000256" key="14">
    <source>
        <dbReference type="SAM" id="MobiDB-lite"/>
    </source>
</evidence>
<evidence type="ECO:0000256" key="11">
    <source>
        <dbReference type="ARBA" id="ARBA00023242"/>
    </source>
</evidence>
<dbReference type="Pfam" id="PF02182">
    <property type="entry name" value="SAD_SRA"/>
    <property type="match status" value="1"/>
</dbReference>
<dbReference type="InterPro" id="IPR011011">
    <property type="entry name" value="Znf_FYVE_PHD"/>
</dbReference>
<evidence type="ECO:0000256" key="7">
    <source>
        <dbReference type="ARBA" id="ARBA00022786"/>
    </source>
</evidence>
<dbReference type="InterPro" id="IPR019787">
    <property type="entry name" value="Znf_PHD-finger"/>
</dbReference>
<feature type="compositionally biased region" description="Acidic residues" evidence="14">
    <location>
        <begin position="596"/>
        <end position="608"/>
    </location>
</feature>
<dbReference type="PANTHER" id="PTHR14140">
    <property type="entry name" value="E3 UBIQUITIN-PROTEIN LIGASE UHRF-RELATED"/>
    <property type="match status" value="1"/>
</dbReference>
<evidence type="ECO:0000256" key="10">
    <source>
        <dbReference type="ARBA" id="ARBA00023125"/>
    </source>
</evidence>
<dbReference type="SMART" id="SM00184">
    <property type="entry name" value="RING"/>
    <property type="match status" value="3"/>
</dbReference>
<dbReference type="Pfam" id="PF13445">
    <property type="entry name" value="zf-RING_UBOX"/>
    <property type="match status" value="1"/>
</dbReference>
<dbReference type="InterPro" id="IPR018957">
    <property type="entry name" value="Znf_C3HC4_RING-type"/>
</dbReference>
<evidence type="ECO:0000259" key="16">
    <source>
        <dbReference type="PROSITE" id="PS50089"/>
    </source>
</evidence>
<evidence type="ECO:0000256" key="2">
    <source>
        <dbReference type="ARBA" id="ARBA00004906"/>
    </source>
</evidence>
<sequence>MPDLPCDGDGVCMVCRAASPPEVDLLRCSTCATPWHSPCLSKPPALADAASWSCPDCSPDSSPAPAPAGPGNDLVAAIRAIEADQTLSDQEKARRRQALLAGSAPAAADEDDDDDDAADDALEIVGKNFSCVFCMKLPERPVTTPCGHNFCLKCFQKWIQNGKRTCGKCRAQIPAKMAAQPRINSALVEVIRMAKISKNPNSGGSSAPYQYIRNDDRPDKAFTTERAKKAGKANASSGQIFVTIAPDHFGPILPENDPRRNIGVRVGETWEDRLECRQWGAHFPHVAGIAGQSTHGAQSVALSGGYEDDEDHGEWFLYTGSGGRDLSGNKRTNKEQSSDQKFEKLNAALRISCLRGYPVRVVRSHKEKRSSYAPESGVRYDGVYRIEKCWRKIGIQGTFKVCRYLFVRCDNEPAPWTSDDHGDRPRPLPKIKELQGATDITERKGRPSWDYVEKEGWKWVVPPPISRKPVLSGDPETDKQIRRVTKRAHMSIAERLLKEFGCSICRAVIKEPLTTPCAHNFCKTCLLGAYDSQASMRERSRGGRTLRAQKIVKKCPSCPTDICDFLENPQINREMMELIESLQRKAVEDDIKVASDDADECGDGESEGNDGALVKEEDDSSMNEDEQDSADANADADGSVKIVVEIKGGEKDDNKNKMGVTEVVDVVVEEKAVKETKKRKGDAETGTEGVPAKRTKKNIAAVEEVTSTPVKQIKKSGDVDVEGSGSPVVSSGRRVTRSSANASEADSPARRTRSRARADAGC</sequence>
<feature type="region of interest" description="Disordered" evidence="14">
    <location>
        <begin position="596"/>
        <end position="637"/>
    </location>
</feature>
<feature type="domain" description="RING-type" evidence="16">
    <location>
        <begin position="502"/>
        <end position="558"/>
    </location>
</feature>
<keyword evidence="6 12" id="KW-0863">Zinc-finger</keyword>
<dbReference type="PROSITE" id="PS50089">
    <property type="entry name" value="ZF_RING_2"/>
    <property type="match status" value="2"/>
</dbReference>
<dbReference type="PANTHER" id="PTHR14140:SF27">
    <property type="entry name" value="OS04G0289800 PROTEIN"/>
    <property type="match status" value="1"/>
</dbReference>
<keyword evidence="11 13" id="KW-0539">Nucleus</keyword>
<keyword evidence="9" id="KW-0156">Chromatin regulator</keyword>
<dbReference type="FunFam" id="3.30.40.10:FF:000472">
    <property type="entry name" value="E3 ubiquitin-protein ligase ORTHRUS 2"/>
    <property type="match status" value="1"/>
</dbReference>
<evidence type="ECO:0000256" key="12">
    <source>
        <dbReference type="PROSITE-ProRule" id="PRU00175"/>
    </source>
</evidence>
<evidence type="ECO:0000256" key="8">
    <source>
        <dbReference type="ARBA" id="ARBA00022833"/>
    </source>
</evidence>
<dbReference type="InterPro" id="IPR015947">
    <property type="entry name" value="PUA-like_sf"/>
</dbReference>
<protein>
    <recommendedName>
        <fullName evidence="3">RING-type E3 ubiquitin transferase</fullName>
        <ecNumber evidence="3">2.3.2.27</ecNumber>
    </recommendedName>
</protein>
<dbReference type="Gene3D" id="3.30.40.10">
    <property type="entry name" value="Zinc/RING finger domain, C3HC4 (zinc finger)"/>
    <property type="match status" value="3"/>
</dbReference>
<dbReference type="FunFam" id="2.30.280.10:FF:000002">
    <property type="entry name" value="E3 ubiquitin-protein ligase ORTHRUS 2"/>
    <property type="match status" value="1"/>
</dbReference>
<comment type="pathway">
    <text evidence="2">Protein modification; protein ubiquitination.</text>
</comment>
<evidence type="ECO:0000256" key="9">
    <source>
        <dbReference type="ARBA" id="ARBA00022853"/>
    </source>
</evidence>
<dbReference type="InterPro" id="IPR027370">
    <property type="entry name" value="Znf-RING_euk"/>
</dbReference>
<feature type="compositionally biased region" description="Acidic residues" evidence="14">
    <location>
        <begin position="108"/>
        <end position="117"/>
    </location>
</feature>
<dbReference type="PROSITE" id="PS51015">
    <property type="entry name" value="YDG"/>
    <property type="match status" value="1"/>
</dbReference>
<dbReference type="SUPFAM" id="SSF57903">
    <property type="entry name" value="FYVE/PHD zinc finger"/>
    <property type="match status" value="1"/>
</dbReference>
<dbReference type="SMART" id="SM00466">
    <property type="entry name" value="SRA"/>
    <property type="match status" value="1"/>
</dbReference>
<evidence type="ECO:0000256" key="1">
    <source>
        <dbReference type="ARBA" id="ARBA00000900"/>
    </source>
</evidence>
<dbReference type="InterPro" id="IPR019786">
    <property type="entry name" value="Zinc_finger_PHD-type_CS"/>
</dbReference>
<accession>A0ABC9GMI4</accession>
<name>A0ABC9GMI4_9POAL</name>
<keyword evidence="5" id="KW-0479">Metal-binding</keyword>
<feature type="region of interest" description="Disordered" evidence="14">
    <location>
        <begin position="708"/>
        <end position="762"/>
    </location>
</feature>
<evidence type="ECO:0000313" key="19">
    <source>
        <dbReference type="Proteomes" id="UP001497457"/>
    </source>
</evidence>
<dbReference type="CDD" id="cd23138">
    <property type="entry name" value="RING-HC_ORTHRUS_rpt1"/>
    <property type="match status" value="1"/>
</dbReference>
<feature type="compositionally biased region" description="Low complexity" evidence="14">
    <location>
        <begin position="98"/>
        <end position="107"/>
    </location>
</feature>
<evidence type="ECO:0000256" key="6">
    <source>
        <dbReference type="ARBA" id="ARBA00022771"/>
    </source>
</evidence>
<evidence type="ECO:0000256" key="5">
    <source>
        <dbReference type="ARBA" id="ARBA00022723"/>
    </source>
</evidence>
<dbReference type="InterPro" id="IPR013083">
    <property type="entry name" value="Znf_RING/FYVE/PHD"/>
</dbReference>
<dbReference type="GO" id="GO:0016567">
    <property type="term" value="P:protein ubiquitination"/>
    <property type="evidence" value="ECO:0007669"/>
    <property type="project" value="UniProtKB-ARBA"/>
</dbReference>
<dbReference type="GO" id="GO:0003677">
    <property type="term" value="F:DNA binding"/>
    <property type="evidence" value="ECO:0007669"/>
    <property type="project" value="UniProtKB-KW"/>
</dbReference>
<feature type="compositionally biased region" description="Acidic residues" evidence="14">
    <location>
        <begin position="616"/>
        <end position="629"/>
    </location>
</feature>
<dbReference type="PROSITE" id="PS50016">
    <property type="entry name" value="ZF_PHD_2"/>
    <property type="match status" value="1"/>
</dbReference>
<evidence type="ECO:0000259" key="15">
    <source>
        <dbReference type="PROSITE" id="PS50016"/>
    </source>
</evidence>
<evidence type="ECO:0000256" key="3">
    <source>
        <dbReference type="ARBA" id="ARBA00012483"/>
    </source>
</evidence>
<dbReference type="PROSITE" id="PS01359">
    <property type="entry name" value="ZF_PHD_1"/>
    <property type="match status" value="1"/>
</dbReference>
<feature type="domain" description="RING-type" evidence="16">
    <location>
        <begin position="131"/>
        <end position="170"/>
    </location>
</feature>
<dbReference type="SMART" id="SM00249">
    <property type="entry name" value="PHD"/>
    <property type="match status" value="1"/>
</dbReference>
<evidence type="ECO:0000259" key="17">
    <source>
        <dbReference type="PROSITE" id="PS51015"/>
    </source>
</evidence>
<dbReference type="EC" id="2.3.2.27" evidence="3"/>
<feature type="region of interest" description="Disordered" evidence="14">
    <location>
        <begin position="86"/>
        <end position="117"/>
    </location>
</feature>
<keyword evidence="7" id="KW-0833">Ubl conjugation pathway</keyword>
<reference evidence="18" key="1">
    <citation type="submission" date="2024-10" db="EMBL/GenBank/DDBJ databases">
        <authorList>
            <person name="Ryan C."/>
        </authorList>
    </citation>
    <scope>NUCLEOTIDE SEQUENCE [LARGE SCALE GENOMIC DNA]</scope>
</reference>
<feature type="domain" description="YDG" evidence="17">
    <location>
        <begin position="259"/>
        <end position="408"/>
    </location>
</feature>
<dbReference type="GO" id="GO:0005634">
    <property type="term" value="C:nucleus"/>
    <property type="evidence" value="ECO:0007669"/>
    <property type="project" value="UniProtKB-SubCell"/>
</dbReference>
<comment type="catalytic activity">
    <reaction evidence="1">
        <text>S-ubiquitinyl-[E2 ubiquitin-conjugating enzyme]-L-cysteine + [acceptor protein]-L-lysine = [E2 ubiquitin-conjugating enzyme]-L-cysteine + N(6)-ubiquitinyl-[acceptor protein]-L-lysine.</text>
        <dbReference type="EC" id="2.3.2.27"/>
    </reaction>
</comment>
<keyword evidence="4" id="KW-0808">Transferase</keyword>
<dbReference type="GO" id="GO:0006325">
    <property type="term" value="P:chromatin organization"/>
    <property type="evidence" value="ECO:0007669"/>
    <property type="project" value="UniProtKB-KW"/>
</dbReference>
<dbReference type="FunFam" id="3.30.40.10:FF:000495">
    <property type="entry name" value="E3 ubiquitin-protein ligase ORTHRUS 2"/>
    <property type="match status" value="1"/>
</dbReference>
<dbReference type="InterPro" id="IPR047498">
    <property type="entry name" value="RING-HC_ORTHRUS_rpt1"/>
</dbReference>
<comment type="subcellular location">
    <subcellularLocation>
        <location evidence="13">Nucleus</location>
    </subcellularLocation>
</comment>
<dbReference type="SUPFAM" id="SSF57850">
    <property type="entry name" value="RING/U-box"/>
    <property type="match status" value="2"/>
</dbReference>
<evidence type="ECO:0000256" key="13">
    <source>
        <dbReference type="PROSITE-ProRule" id="PRU00358"/>
    </source>
</evidence>
<feature type="region of interest" description="Disordered" evidence="14">
    <location>
        <begin position="673"/>
        <end position="696"/>
    </location>
</feature>
<dbReference type="FunFam" id="3.30.40.10:FF:000470">
    <property type="entry name" value="Putative RING finger U-box domain family protein"/>
    <property type="match status" value="1"/>
</dbReference>
<feature type="domain" description="PHD-type" evidence="15">
    <location>
        <begin position="9"/>
        <end position="60"/>
    </location>
</feature>
<dbReference type="Pfam" id="PF00097">
    <property type="entry name" value="zf-C3HC4"/>
    <property type="match status" value="1"/>
</dbReference>
<dbReference type="InterPro" id="IPR003105">
    <property type="entry name" value="SRA_YDG"/>
</dbReference>
<gene>
    <name evidence="18" type="ORF">URODEC1_LOCUS117201</name>
</gene>
<feature type="compositionally biased region" description="Low complexity" evidence="14">
    <location>
        <begin position="722"/>
        <end position="739"/>
    </location>
</feature>
<dbReference type="PROSITE" id="PS00518">
    <property type="entry name" value="ZF_RING_1"/>
    <property type="match status" value="1"/>
</dbReference>
<evidence type="ECO:0000256" key="4">
    <source>
        <dbReference type="ARBA" id="ARBA00022679"/>
    </source>
</evidence>
<keyword evidence="8" id="KW-0862">Zinc</keyword>
<dbReference type="AlphaFoldDB" id="A0ABC9GMI4"/>
<keyword evidence="19" id="KW-1185">Reference proteome</keyword>
<evidence type="ECO:0000313" key="18">
    <source>
        <dbReference type="EMBL" id="CAL5096667.1"/>
    </source>
</evidence>
<proteinExistence type="predicted"/>
<dbReference type="GO" id="GO:0061630">
    <property type="term" value="F:ubiquitin protein ligase activity"/>
    <property type="evidence" value="ECO:0007669"/>
    <property type="project" value="UniProtKB-EC"/>
</dbReference>
<dbReference type="InterPro" id="IPR045134">
    <property type="entry name" value="UHRF1/2-like"/>
</dbReference>
<keyword evidence="10" id="KW-0238">DNA-binding</keyword>
<dbReference type="Gene3D" id="2.30.280.10">
    <property type="entry name" value="SRA-YDG"/>
    <property type="match status" value="1"/>
</dbReference>
<dbReference type="EMBL" id="OZ075119">
    <property type="protein sequence ID" value="CAL5096667.1"/>
    <property type="molecule type" value="Genomic_DNA"/>
</dbReference>
<organism evidence="18 19">
    <name type="scientific">Urochloa decumbens</name>
    <dbReference type="NCBI Taxonomy" id="240449"/>
    <lineage>
        <taxon>Eukaryota</taxon>
        <taxon>Viridiplantae</taxon>
        <taxon>Streptophyta</taxon>
        <taxon>Embryophyta</taxon>
        <taxon>Tracheophyta</taxon>
        <taxon>Spermatophyta</taxon>
        <taxon>Magnoliopsida</taxon>
        <taxon>Liliopsida</taxon>
        <taxon>Poales</taxon>
        <taxon>Poaceae</taxon>
        <taxon>PACMAD clade</taxon>
        <taxon>Panicoideae</taxon>
        <taxon>Panicodae</taxon>
        <taxon>Paniceae</taxon>
        <taxon>Melinidinae</taxon>
        <taxon>Urochloa</taxon>
    </lineage>
</organism>
<dbReference type="InterPro" id="IPR001965">
    <property type="entry name" value="Znf_PHD"/>
</dbReference>
<dbReference type="InterPro" id="IPR001841">
    <property type="entry name" value="Znf_RING"/>
</dbReference>
<dbReference type="InterPro" id="IPR017907">
    <property type="entry name" value="Znf_RING_CS"/>
</dbReference>
<dbReference type="InterPro" id="IPR036987">
    <property type="entry name" value="SRA-YDG_sf"/>
</dbReference>